<evidence type="ECO:0000313" key="2">
    <source>
        <dbReference type="Proteomes" id="UP001596439"/>
    </source>
</evidence>
<reference evidence="2" key="1">
    <citation type="journal article" date="2019" name="Int. J. Syst. Evol. Microbiol.">
        <title>The Global Catalogue of Microorganisms (GCM) 10K type strain sequencing project: providing services to taxonomists for standard genome sequencing and annotation.</title>
        <authorList>
            <consortium name="The Broad Institute Genomics Platform"/>
            <consortium name="The Broad Institute Genome Sequencing Center for Infectious Disease"/>
            <person name="Wu L."/>
            <person name="Ma J."/>
        </authorList>
    </citation>
    <scope>NUCLEOTIDE SEQUENCE [LARGE SCALE GENOMIC DNA]</scope>
    <source>
        <strain evidence="2">CCUG 55590</strain>
    </source>
</reference>
<dbReference type="RefSeq" id="WP_214692882.1">
    <property type="nucleotide sequence ID" value="NZ_JANIEL010000020.1"/>
</dbReference>
<dbReference type="EMBL" id="JBHTCE010000001">
    <property type="protein sequence ID" value="MFC7389582.1"/>
    <property type="molecule type" value="Genomic_DNA"/>
</dbReference>
<protein>
    <submittedName>
        <fullName evidence="1">Uncharacterized protein</fullName>
    </submittedName>
</protein>
<proteinExistence type="predicted"/>
<gene>
    <name evidence="1" type="ORF">ACFQO8_05450</name>
</gene>
<organism evidence="1 2">
    <name type="scientific">Exiguobacterium aestuarii</name>
    <dbReference type="NCBI Taxonomy" id="273527"/>
    <lineage>
        <taxon>Bacteria</taxon>
        <taxon>Bacillati</taxon>
        <taxon>Bacillota</taxon>
        <taxon>Bacilli</taxon>
        <taxon>Bacillales</taxon>
        <taxon>Bacillales Family XII. Incertae Sedis</taxon>
        <taxon>Exiguobacterium</taxon>
    </lineage>
</organism>
<sequence length="57" mass="6580">MTKAEQPESIYETIRDRAALMNRLHQQEQGTSIRIHDIAIELHCTDELILESLEFAA</sequence>
<comment type="caution">
    <text evidence="1">The sequence shown here is derived from an EMBL/GenBank/DDBJ whole genome shotgun (WGS) entry which is preliminary data.</text>
</comment>
<dbReference type="Proteomes" id="UP001596439">
    <property type="component" value="Unassembled WGS sequence"/>
</dbReference>
<name>A0ABW2PJC0_9BACL</name>
<keyword evidence="2" id="KW-1185">Reference proteome</keyword>
<evidence type="ECO:0000313" key="1">
    <source>
        <dbReference type="EMBL" id="MFC7389582.1"/>
    </source>
</evidence>
<accession>A0ABW2PJC0</accession>